<dbReference type="SUPFAM" id="SSF103473">
    <property type="entry name" value="MFS general substrate transporter"/>
    <property type="match status" value="1"/>
</dbReference>
<dbReference type="PANTHER" id="PTHR11360">
    <property type="entry name" value="MONOCARBOXYLATE TRANSPORTER"/>
    <property type="match status" value="1"/>
</dbReference>
<dbReference type="InterPro" id="IPR011701">
    <property type="entry name" value="MFS"/>
</dbReference>
<protein>
    <submittedName>
        <fullName evidence="4">Uncharacterized protein LOC106476000</fullName>
    </submittedName>
</protein>
<organism evidence="3 4">
    <name type="scientific">Limulus polyphemus</name>
    <name type="common">Atlantic horseshoe crab</name>
    <dbReference type="NCBI Taxonomy" id="6850"/>
    <lineage>
        <taxon>Eukaryota</taxon>
        <taxon>Metazoa</taxon>
        <taxon>Ecdysozoa</taxon>
        <taxon>Arthropoda</taxon>
        <taxon>Chelicerata</taxon>
        <taxon>Merostomata</taxon>
        <taxon>Xiphosura</taxon>
        <taxon>Limulidae</taxon>
        <taxon>Limulus</taxon>
    </lineage>
</organism>
<dbReference type="Pfam" id="PF07690">
    <property type="entry name" value="MFS_1"/>
    <property type="match status" value="1"/>
</dbReference>
<feature type="region of interest" description="Disordered" evidence="1">
    <location>
        <begin position="310"/>
        <end position="355"/>
    </location>
</feature>
<dbReference type="InterPro" id="IPR050327">
    <property type="entry name" value="Proton-linked_MCT"/>
</dbReference>
<feature type="region of interest" description="Disordered" evidence="1">
    <location>
        <begin position="473"/>
        <end position="508"/>
    </location>
</feature>
<feature type="transmembrane region" description="Helical" evidence="2">
    <location>
        <begin position="87"/>
        <end position="105"/>
    </location>
</feature>
<feature type="compositionally biased region" description="Polar residues" evidence="1">
    <location>
        <begin position="1"/>
        <end position="14"/>
    </location>
</feature>
<accession>A0ABM1RWD9</accession>
<dbReference type="GeneID" id="106476000"/>
<reference evidence="4" key="1">
    <citation type="submission" date="2025-08" db="UniProtKB">
        <authorList>
            <consortium name="RefSeq"/>
        </authorList>
    </citation>
    <scope>IDENTIFICATION</scope>
    <source>
        <tissue evidence="4">Muscle</tissue>
    </source>
</reference>
<feature type="transmembrane region" description="Helical" evidence="2">
    <location>
        <begin position="691"/>
        <end position="713"/>
    </location>
</feature>
<sequence>MMKEQTQTKSSCLTESKKLEENDEDSEGLDWDPEDLAHIPEPPNGGWGWIIVLASFLCNMVVDGVSYSFGIFLMDFVSYYGAPKGKTAWIGSLLSGGYLSSGVFVSGLTNRFGCRPVTIAGSLIACLAFLLSTVAPSVDVLMFTYGFMGGIGFGLIYLPAIVSVSIYFSTKRGVATGIAVCGSGMGAFVFPPVCQKLLETYNWKGAVLILAGLSLNCVVFGALMRPLGPPPPRNVKPLLQRIAEDKERQRSTSLYNSQYILVQRQDGTFEKFPLHHREIREDFSKMNMNNEPGVQSNLYLDDVSTYYPEPPLSTLSPIEEARKSPSSSKEDDSETKTTTTGKTSSDTTEQRSRSLNDLSTQLLSDENLITVADSKAVDDDTLNQNEQYEAGCPKNEKVIKTDILPSALVNQIAKEKGVGLGDNTANLCLSNLAVNNDNLNRRRSSVRFASGSLYPAKSHSEMLDGMIKRLRGGHVTTSGSRRASLKPQSYVVTSGSSRRSSLRSRRSSVRYDRRELARPLYRKDVFYSGSIAHLSQYINSQRDVRSFVASVTSIPRKSSMVDTVPSFIEGKTGGSCTWFHLPSSFTSVIREVLDFSLLKNPIFFVLCLSNVFGMMGFYIPFVYITDSSVVKGISREKAAFLLSIIGIMNTLGRLIFGWIADRPRVSALFVNNICLTLGGISVFIVPFCPSYITVVASSVCFGLFICKYLLFICYNAMVCKRNQTIFIYVRIMIFYVSISSGSLYDFTGSYDIPFFVAGSLLTFSAILTFSIPLVSRWMLRPHIQETGPEHPPASPASPPVLRDKDVMVIV</sequence>
<feature type="transmembrane region" description="Helical" evidence="2">
    <location>
        <begin position="725"/>
        <end position="746"/>
    </location>
</feature>
<dbReference type="Gene3D" id="1.20.1250.20">
    <property type="entry name" value="MFS general substrate transporter like domains"/>
    <property type="match status" value="2"/>
</dbReference>
<feature type="transmembrane region" description="Helical" evidence="2">
    <location>
        <begin position="174"/>
        <end position="193"/>
    </location>
</feature>
<evidence type="ECO:0000256" key="2">
    <source>
        <dbReference type="SAM" id="Phobius"/>
    </source>
</evidence>
<keyword evidence="2" id="KW-0812">Transmembrane</keyword>
<evidence type="ECO:0000313" key="3">
    <source>
        <dbReference type="Proteomes" id="UP000694941"/>
    </source>
</evidence>
<feature type="transmembrane region" description="Helical" evidence="2">
    <location>
        <begin position="141"/>
        <end position="162"/>
    </location>
</feature>
<name>A0ABM1RWD9_LIMPO</name>
<feature type="compositionally biased region" description="Polar residues" evidence="1">
    <location>
        <begin position="475"/>
        <end position="493"/>
    </location>
</feature>
<feature type="transmembrane region" description="Helical" evidence="2">
    <location>
        <begin position="602"/>
        <end position="623"/>
    </location>
</feature>
<feature type="transmembrane region" description="Helical" evidence="2">
    <location>
        <begin position="668"/>
        <end position="685"/>
    </location>
</feature>
<evidence type="ECO:0000256" key="1">
    <source>
        <dbReference type="SAM" id="MobiDB-lite"/>
    </source>
</evidence>
<feature type="compositionally biased region" description="Low complexity" evidence="1">
    <location>
        <begin position="336"/>
        <end position="347"/>
    </location>
</feature>
<dbReference type="RefSeq" id="XP_022235694.1">
    <property type="nucleotide sequence ID" value="XM_022379986.1"/>
</dbReference>
<feature type="transmembrane region" description="Helical" evidence="2">
    <location>
        <begin position="752"/>
        <end position="774"/>
    </location>
</feature>
<feature type="region of interest" description="Disordered" evidence="1">
    <location>
        <begin position="1"/>
        <end position="33"/>
    </location>
</feature>
<feature type="compositionally biased region" description="Acidic residues" evidence="1">
    <location>
        <begin position="21"/>
        <end position="33"/>
    </location>
</feature>
<evidence type="ECO:0000313" key="4">
    <source>
        <dbReference type="RefSeq" id="XP_022235694.1"/>
    </source>
</evidence>
<keyword evidence="2" id="KW-0472">Membrane</keyword>
<keyword evidence="2" id="KW-1133">Transmembrane helix</keyword>
<feature type="transmembrane region" description="Helical" evidence="2">
    <location>
        <begin position="117"/>
        <end position="135"/>
    </location>
</feature>
<feature type="transmembrane region" description="Helical" evidence="2">
    <location>
        <begin position="638"/>
        <end position="656"/>
    </location>
</feature>
<feature type="transmembrane region" description="Helical" evidence="2">
    <location>
        <begin position="47"/>
        <end position="67"/>
    </location>
</feature>
<dbReference type="InterPro" id="IPR036259">
    <property type="entry name" value="MFS_trans_sf"/>
</dbReference>
<proteinExistence type="predicted"/>
<dbReference type="PANTHER" id="PTHR11360:SF286">
    <property type="entry name" value="GH22266P"/>
    <property type="match status" value="1"/>
</dbReference>
<gene>
    <name evidence="4" type="primary">LOC106476000</name>
</gene>
<dbReference type="CDD" id="cd17352">
    <property type="entry name" value="MFS_MCT_SLC16"/>
    <property type="match status" value="1"/>
</dbReference>
<keyword evidence="3" id="KW-1185">Reference proteome</keyword>
<dbReference type="Proteomes" id="UP000694941">
    <property type="component" value="Unplaced"/>
</dbReference>
<feature type="transmembrane region" description="Helical" evidence="2">
    <location>
        <begin position="205"/>
        <end position="224"/>
    </location>
</feature>